<gene>
    <name evidence="1" type="ORF">METZ01_LOCUS433629</name>
</gene>
<reference evidence="1" key="1">
    <citation type="submission" date="2018-05" db="EMBL/GenBank/DDBJ databases">
        <authorList>
            <person name="Lanie J.A."/>
            <person name="Ng W.-L."/>
            <person name="Kazmierczak K.M."/>
            <person name="Andrzejewski T.M."/>
            <person name="Davidsen T.M."/>
            <person name="Wayne K.J."/>
            <person name="Tettelin H."/>
            <person name="Glass J.I."/>
            <person name="Rusch D."/>
            <person name="Podicherti R."/>
            <person name="Tsui H.-C.T."/>
            <person name="Winkler M.E."/>
        </authorList>
    </citation>
    <scope>NUCLEOTIDE SEQUENCE</scope>
</reference>
<evidence type="ECO:0000313" key="1">
    <source>
        <dbReference type="EMBL" id="SVD80775.1"/>
    </source>
</evidence>
<accession>A0A382YD60</accession>
<organism evidence="1">
    <name type="scientific">marine metagenome</name>
    <dbReference type="NCBI Taxonomy" id="408172"/>
    <lineage>
        <taxon>unclassified sequences</taxon>
        <taxon>metagenomes</taxon>
        <taxon>ecological metagenomes</taxon>
    </lineage>
</organism>
<name>A0A382YD60_9ZZZZ</name>
<dbReference type="EMBL" id="UINC01174577">
    <property type="protein sequence ID" value="SVD80775.1"/>
    <property type="molecule type" value="Genomic_DNA"/>
</dbReference>
<protein>
    <submittedName>
        <fullName evidence="1">Uncharacterized protein</fullName>
    </submittedName>
</protein>
<sequence length="52" mass="5896">MFIIYDRAISFYLWKTLREGVVFLNTSPAFVLLCENSGLGVAFLITDENHAV</sequence>
<dbReference type="AlphaFoldDB" id="A0A382YD60"/>
<proteinExistence type="predicted"/>